<feature type="transmembrane region" description="Helical" evidence="5">
    <location>
        <begin position="241"/>
        <end position="261"/>
    </location>
</feature>
<feature type="transmembrane region" description="Helical" evidence="5">
    <location>
        <begin position="178"/>
        <end position="204"/>
    </location>
</feature>
<dbReference type="AlphaFoldDB" id="A0A077EIQ2"/>
<reference evidence="6" key="2">
    <citation type="journal article" date="2015" name="Genome Biol. Evol.">
        <title>Complete Genome Sequence and Transcriptomic Analysis of the Novel Pathogen Elizabethkingia anophelis in Response to Oxidative Stress.</title>
        <authorList>
            <person name="Li Y."/>
            <person name="Liu Y."/>
            <person name="Chew S.C."/>
            <person name="Tay M."/>
            <person name="Salido M.M."/>
            <person name="Teo J."/>
            <person name="Lauro F.M."/>
            <person name="Givskov M."/>
            <person name="Yang L."/>
        </authorList>
    </citation>
    <scope>NUCLEOTIDE SEQUENCE</scope>
    <source>
        <strain evidence="6">NUHP1</strain>
    </source>
</reference>
<reference evidence="6" key="1">
    <citation type="journal article" date="2013" name="Lancet">
        <title>First case of E anophelis outbreak in an intensive-care unit.</title>
        <authorList>
            <person name="Teo J."/>
            <person name="Tan S.Y."/>
            <person name="Tay M."/>
            <person name="Ding Y."/>
            <person name="Kjelleberg S."/>
            <person name="Givskov M."/>
            <person name="Lin R.T."/>
            <person name="Yang L."/>
        </authorList>
    </citation>
    <scope>NUCLEOTIDE SEQUENCE [LARGE SCALE GENOMIC DNA]</scope>
    <source>
        <strain evidence="6">NUHP1</strain>
    </source>
</reference>
<dbReference type="GO" id="GO:0009977">
    <property type="term" value="F:proton motive force dependent protein transmembrane transporter activity"/>
    <property type="evidence" value="ECO:0007669"/>
    <property type="project" value="TreeGrafter"/>
</dbReference>
<keyword evidence="5" id="KW-0811">Translocation</keyword>
<dbReference type="EMBL" id="CP007547">
    <property type="protein sequence ID" value="AIL46373.1"/>
    <property type="molecule type" value="Genomic_DNA"/>
</dbReference>
<feature type="transmembrane region" description="Helical" evidence="5">
    <location>
        <begin position="216"/>
        <end position="235"/>
    </location>
</feature>
<dbReference type="HAMAP" id="MF_00902">
    <property type="entry name" value="TatC"/>
    <property type="match status" value="1"/>
</dbReference>
<protein>
    <recommendedName>
        <fullName evidence="5">Sec-independent protein translocase protein TatC</fullName>
    </recommendedName>
</protein>
<comment type="similarity">
    <text evidence="5">Belongs to the TatC family.</text>
</comment>
<dbReference type="STRING" id="1338011.BD94_2598"/>
<name>A0A077EIQ2_9FLAO</name>
<keyword evidence="5" id="KW-0653">Protein transport</keyword>
<keyword evidence="3 5" id="KW-1133">Transmembrane helix</keyword>
<dbReference type="PANTHER" id="PTHR30371:SF0">
    <property type="entry name" value="SEC-INDEPENDENT PROTEIN TRANSLOCASE PROTEIN TATC, CHLOROPLASTIC-RELATED"/>
    <property type="match status" value="1"/>
</dbReference>
<dbReference type="GO" id="GO:0033281">
    <property type="term" value="C:TAT protein transport complex"/>
    <property type="evidence" value="ECO:0007669"/>
    <property type="project" value="UniProtKB-UniRule"/>
</dbReference>
<sequence>MSETKEKEMSFLGHIGELRGHLIRSILAIAIGGFAIGFNINWVMDHILFGPTKPDFLTFKVVNHFSQMIFGHDTIDLPEKFPIQVRKLFEQFNVMMAVSIVGGIIIAFPYIVWELWKFISPGLHENERKNSIFVINSTWLMFMLGALSGYYLVMPFVINFGYFFHISDTIRVDIDLSSYITIFLQVVLGMAVIFLFPIVVYMLTSIGVLTPKFLTTYRRHAIVVIMVVAAIITPADVLSMMAAALPLLVLYEISIFMSRLMEKRMKKRESKKETAETNLPKIEN</sequence>
<accession>A0A077EIQ2</accession>
<evidence type="ECO:0000256" key="4">
    <source>
        <dbReference type="ARBA" id="ARBA00023136"/>
    </source>
</evidence>
<dbReference type="GO" id="GO:0065002">
    <property type="term" value="P:intracellular protein transmembrane transport"/>
    <property type="evidence" value="ECO:0007669"/>
    <property type="project" value="TreeGrafter"/>
</dbReference>
<evidence type="ECO:0000256" key="1">
    <source>
        <dbReference type="ARBA" id="ARBA00004141"/>
    </source>
</evidence>
<dbReference type="RefSeq" id="WP_024565498.1">
    <property type="nucleotide sequence ID" value="NZ_CP007547.1"/>
</dbReference>
<evidence type="ECO:0000313" key="7">
    <source>
        <dbReference type="Proteomes" id="UP000028933"/>
    </source>
</evidence>
<feature type="transmembrane region" description="Helical" evidence="5">
    <location>
        <begin position="133"/>
        <end position="158"/>
    </location>
</feature>
<dbReference type="PRINTS" id="PR01840">
    <property type="entry name" value="TATCFAMILY"/>
</dbReference>
<feature type="transmembrane region" description="Helical" evidence="5">
    <location>
        <begin position="21"/>
        <end position="44"/>
    </location>
</feature>
<dbReference type="KEGG" id="eao:BD94_2598"/>
<dbReference type="Pfam" id="PF00902">
    <property type="entry name" value="TatC"/>
    <property type="match status" value="1"/>
</dbReference>
<dbReference type="eggNOG" id="COG0805">
    <property type="taxonomic scope" value="Bacteria"/>
</dbReference>
<comment type="subcellular location">
    <subcellularLocation>
        <location evidence="5">Cell membrane</location>
        <topology evidence="5">Multi-pass membrane protein</topology>
    </subcellularLocation>
    <subcellularLocation>
        <location evidence="1">Membrane</location>
        <topology evidence="1">Multi-pass membrane protein</topology>
    </subcellularLocation>
</comment>
<evidence type="ECO:0000313" key="6">
    <source>
        <dbReference type="EMBL" id="AIL46373.1"/>
    </source>
</evidence>
<evidence type="ECO:0000256" key="3">
    <source>
        <dbReference type="ARBA" id="ARBA00022989"/>
    </source>
</evidence>
<dbReference type="PANTHER" id="PTHR30371">
    <property type="entry name" value="SEC-INDEPENDENT PROTEIN TRANSLOCASE PROTEIN TATC"/>
    <property type="match status" value="1"/>
</dbReference>
<gene>
    <name evidence="5" type="primary">tatC</name>
    <name evidence="6" type="ORF">BD94_2598</name>
</gene>
<feature type="transmembrane region" description="Helical" evidence="5">
    <location>
        <begin position="94"/>
        <end position="113"/>
    </location>
</feature>
<dbReference type="Proteomes" id="UP000028933">
    <property type="component" value="Chromosome"/>
</dbReference>
<keyword evidence="4 5" id="KW-0472">Membrane</keyword>
<comment type="subunit">
    <text evidence="5">Forms a complex with TatA.</text>
</comment>
<evidence type="ECO:0000256" key="5">
    <source>
        <dbReference type="HAMAP-Rule" id="MF_00902"/>
    </source>
</evidence>
<organism evidence="6 7">
    <name type="scientific">Elizabethkingia anophelis NUHP1</name>
    <dbReference type="NCBI Taxonomy" id="1338011"/>
    <lineage>
        <taxon>Bacteria</taxon>
        <taxon>Pseudomonadati</taxon>
        <taxon>Bacteroidota</taxon>
        <taxon>Flavobacteriia</taxon>
        <taxon>Flavobacteriales</taxon>
        <taxon>Weeksellaceae</taxon>
        <taxon>Elizabethkingia</taxon>
    </lineage>
</organism>
<dbReference type="GO" id="GO:0043953">
    <property type="term" value="P:protein transport by the Tat complex"/>
    <property type="evidence" value="ECO:0007669"/>
    <property type="project" value="UniProtKB-UniRule"/>
</dbReference>
<dbReference type="NCBIfam" id="TIGR00945">
    <property type="entry name" value="tatC"/>
    <property type="match status" value="1"/>
</dbReference>
<evidence type="ECO:0000256" key="2">
    <source>
        <dbReference type="ARBA" id="ARBA00022692"/>
    </source>
</evidence>
<comment type="function">
    <text evidence="5">Part of the twin-arginine translocation (Tat) system that transports large folded proteins containing a characteristic twin-arginine motif in their signal peptide across membranes.</text>
</comment>
<keyword evidence="2 5" id="KW-0812">Transmembrane</keyword>
<keyword evidence="5" id="KW-0813">Transport</keyword>
<dbReference type="InterPro" id="IPR002033">
    <property type="entry name" value="TatC"/>
</dbReference>
<dbReference type="HOGENOM" id="CLU_031942_3_2_10"/>
<proteinExistence type="inferred from homology"/>
<keyword evidence="5" id="KW-1003">Cell membrane</keyword>